<gene>
    <name evidence="1" type="ORF">L6164_018021</name>
</gene>
<proteinExistence type="predicted"/>
<accession>A0ACB9NAX7</accession>
<dbReference type="EMBL" id="CM039432">
    <property type="protein sequence ID" value="KAI4333183.1"/>
    <property type="molecule type" value="Genomic_DNA"/>
</dbReference>
<sequence length="289" mass="32518">MKYEGAANEGGRGPSIWDTFTQRYPEKIKDQSNGVLAVDSYHRYKEDVGIMKDIGFDAYRFSISCSRLLPCGKLRRGVNREGITFYNNLINELLSSGLQSFVTLFHWDLPQALEDEYGGFLNPKIVVDFADYSELCYREFGDRVKHWITINEPLTFSMQGYASGIFAPGRCSRGLSMNCTAGDSSTEPYLVAHHQILAHASAVKVYRDKYQVSQKGQIGITLNSLWIIPLSQSQANKDAATRAMAFSYDWFMEPLHSGSYPAEMVNNAGERLPKFSKEQSLMVKAPLIS</sequence>
<organism evidence="1 2">
    <name type="scientific">Bauhinia variegata</name>
    <name type="common">Purple orchid tree</name>
    <name type="synonym">Phanera variegata</name>
    <dbReference type="NCBI Taxonomy" id="167791"/>
    <lineage>
        <taxon>Eukaryota</taxon>
        <taxon>Viridiplantae</taxon>
        <taxon>Streptophyta</taxon>
        <taxon>Embryophyta</taxon>
        <taxon>Tracheophyta</taxon>
        <taxon>Spermatophyta</taxon>
        <taxon>Magnoliopsida</taxon>
        <taxon>eudicotyledons</taxon>
        <taxon>Gunneridae</taxon>
        <taxon>Pentapetalae</taxon>
        <taxon>rosids</taxon>
        <taxon>fabids</taxon>
        <taxon>Fabales</taxon>
        <taxon>Fabaceae</taxon>
        <taxon>Cercidoideae</taxon>
        <taxon>Cercideae</taxon>
        <taxon>Bauhiniinae</taxon>
        <taxon>Bauhinia</taxon>
    </lineage>
</organism>
<keyword evidence="2" id="KW-1185">Reference proteome</keyword>
<evidence type="ECO:0000313" key="1">
    <source>
        <dbReference type="EMBL" id="KAI4333183.1"/>
    </source>
</evidence>
<dbReference type="Proteomes" id="UP000828941">
    <property type="component" value="Chromosome 7"/>
</dbReference>
<reference evidence="1 2" key="1">
    <citation type="journal article" date="2022" name="DNA Res.">
        <title>Chromosomal-level genome assembly of the orchid tree Bauhinia variegata (Leguminosae; Cercidoideae) supports the allotetraploid origin hypothesis of Bauhinia.</title>
        <authorList>
            <person name="Zhong Y."/>
            <person name="Chen Y."/>
            <person name="Zheng D."/>
            <person name="Pang J."/>
            <person name="Liu Y."/>
            <person name="Luo S."/>
            <person name="Meng S."/>
            <person name="Qian L."/>
            <person name="Wei D."/>
            <person name="Dai S."/>
            <person name="Zhou R."/>
        </authorList>
    </citation>
    <scope>NUCLEOTIDE SEQUENCE [LARGE SCALE GENOMIC DNA]</scope>
    <source>
        <strain evidence="1">BV-YZ2020</strain>
    </source>
</reference>
<name>A0ACB9NAX7_BAUVA</name>
<comment type="caution">
    <text evidence="1">The sequence shown here is derived from an EMBL/GenBank/DDBJ whole genome shotgun (WGS) entry which is preliminary data.</text>
</comment>
<protein>
    <submittedName>
        <fullName evidence="1">Uncharacterized protein</fullName>
    </submittedName>
</protein>
<evidence type="ECO:0000313" key="2">
    <source>
        <dbReference type="Proteomes" id="UP000828941"/>
    </source>
</evidence>